<evidence type="ECO:0000256" key="4">
    <source>
        <dbReference type="ARBA" id="ARBA00046271"/>
    </source>
</evidence>
<keyword evidence="2" id="KW-0472">Membrane</keyword>
<comment type="caution">
    <text evidence="5">The sequence shown here is derived from an EMBL/GenBank/DDBJ whole genome shotgun (WGS) entry which is preliminary data.</text>
</comment>
<gene>
    <name evidence="5" type="ORF">HK105_205192</name>
</gene>
<keyword evidence="3" id="KW-0576">Peroxisome</keyword>
<protein>
    <recommendedName>
        <fullName evidence="7">Peroxisomal biogenesis factor 11</fullName>
    </recommendedName>
</protein>
<evidence type="ECO:0000313" key="5">
    <source>
        <dbReference type="EMBL" id="KAL2915327.1"/>
    </source>
</evidence>
<keyword evidence="1" id="KW-0962">Peroxisome biogenesis</keyword>
<comment type="subcellular location">
    <subcellularLocation>
        <location evidence="4">Peroxisome membrane</location>
    </subcellularLocation>
</comment>
<dbReference type="PANTHER" id="PTHR12652">
    <property type="entry name" value="PEROXISOMAL BIOGENESIS FACTOR 11"/>
    <property type="match status" value="1"/>
</dbReference>
<evidence type="ECO:0000256" key="3">
    <source>
        <dbReference type="ARBA" id="ARBA00023140"/>
    </source>
</evidence>
<sequence length="241" mass="27344">MSSPSDLEVKLDKLCRFLGSVRGTDKALMFAQYSSKILIWYLRKLDAKSALAGRIANLAGPVSDFRILLRYYGLLPLVQWIIQSEKNPSPSPVIQTLTRLQNFVNVCYYPLEHVYWLALHNVIPMAEETRNKIGMWSCRFWAAYVVLYFYQLFEEKKALDQRRIEFKAAVADGASQDVVKAERAAIRRQSQALLVNTIINAAYFPLTIHWSLPASSFPDIGVGIFGTIASIAQIYATWKAT</sequence>
<evidence type="ECO:0000256" key="1">
    <source>
        <dbReference type="ARBA" id="ARBA00022593"/>
    </source>
</evidence>
<name>A0ABR4N713_9FUNG</name>
<dbReference type="PANTHER" id="PTHR12652:SF25">
    <property type="entry name" value="MICROBODY (PEROXISOME) PROLIFERATION PROTEIN PEROXIN 11C (EUROFUNG)"/>
    <property type="match status" value="1"/>
</dbReference>
<dbReference type="Proteomes" id="UP001527925">
    <property type="component" value="Unassembled WGS sequence"/>
</dbReference>
<dbReference type="InterPro" id="IPR008733">
    <property type="entry name" value="PEX11"/>
</dbReference>
<organism evidence="5 6">
    <name type="scientific">Polyrhizophydium stewartii</name>
    <dbReference type="NCBI Taxonomy" id="2732419"/>
    <lineage>
        <taxon>Eukaryota</taxon>
        <taxon>Fungi</taxon>
        <taxon>Fungi incertae sedis</taxon>
        <taxon>Chytridiomycota</taxon>
        <taxon>Chytridiomycota incertae sedis</taxon>
        <taxon>Chytridiomycetes</taxon>
        <taxon>Rhizophydiales</taxon>
        <taxon>Rhizophydiales incertae sedis</taxon>
        <taxon>Polyrhizophydium</taxon>
    </lineage>
</organism>
<evidence type="ECO:0008006" key="7">
    <source>
        <dbReference type="Google" id="ProtNLM"/>
    </source>
</evidence>
<reference evidence="5 6" key="1">
    <citation type="submission" date="2023-09" db="EMBL/GenBank/DDBJ databases">
        <title>Pangenome analysis of Batrachochytrium dendrobatidis and related Chytrids.</title>
        <authorList>
            <person name="Yacoub M.N."/>
            <person name="Stajich J.E."/>
            <person name="James T.Y."/>
        </authorList>
    </citation>
    <scope>NUCLEOTIDE SEQUENCE [LARGE SCALE GENOMIC DNA]</scope>
    <source>
        <strain evidence="5 6">JEL0888</strain>
    </source>
</reference>
<proteinExistence type="predicted"/>
<keyword evidence="6" id="KW-1185">Reference proteome</keyword>
<dbReference type="Pfam" id="PF05648">
    <property type="entry name" value="PEX11"/>
    <property type="match status" value="1"/>
</dbReference>
<dbReference type="EMBL" id="JADGIZ020000025">
    <property type="protein sequence ID" value="KAL2915327.1"/>
    <property type="molecule type" value="Genomic_DNA"/>
</dbReference>
<evidence type="ECO:0000256" key="2">
    <source>
        <dbReference type="ARBA" id="ARBA00023136"/>
    </source>
</evidence>
<evidence type="ECO:0000313" key="6">
    <source>
        <dbReference type="Proteomes" id="UP001527925"/>
    </source>
</evidence>
<accession>A0ABR4N713</accession>